<feature type="transmembrane region" description="Helical" evidence="1">
    <location>
        <begin position="267"/>
        <end position="288"/>
    </location>
</feature>
<dbReference type="EMBL" id="WSFT01000040">
    <property type="protein sequence ID" value="MBS4539054.1"/>
    <property type="molecule type" value="Genomic_DNA"/>
</dbReference>
<proteinExistence type="predicted"/>
<feature type="transmembrane region" description="Helical" evidence="1">
    <location>
        <begin position="451"/>
        <end position="470"/>
    </location>
</feature>
<feature type="transmembrane region" description="Helical" evidence="1">
    <location>
        <begin position="86"/>
        <end position="106"/>
    </location>
</feature>
<feature type="transmembrane region" description="Helical" evidence="1">
    <location>
        <begin position="167"/>
        <end position="192"/>
    </location>
</feature>
<gene>
    <name evidence="2" type="ORF">GOQ27_11315</name>
</gene>
<comment type="caution">
    <text evidence="2">The sequence shown here is derived from an EMBL/GenBank/DDBJ whole genome shotgun (WGS) entry which is preliminary data.</text>
</comment>
<sequence length="553" mass="64352">MKDYRMLSFLDLFRGFFNRMKIDYPTMRKILQVKLLLDSRRVSTIQVNNDNIKQNEDKNYFIRSLPVYTFIGLFFIFFILISDNYIFSMSFVFGAFMVMMMASLISDFSSVLLDVRDKVIVLTKPVDNRTLNMAKVLHVFYYIFMITMAMMLPSLITSLIVRGIGFFLIFLFLVIVVDLFIIMFTALVYIVILKVFSGEKLKDIINYVQIGLSFFIMISYQLIGRVFEFSEVFDISFKPTWWSYLLPPIWFSSTFELLFKNNRESYVLIYSALALLVPIASIIIYIKLIPTFERNLQKLNEADSKGKKKNKINNIIGKIICSNKEERSFYNFATNIIKNERNFKLKVYPSLGFSLIFPFIMIITSIMDNGIKGVANSKLYFSIYFTGLMLTTIIHMLRFSDNYKGAWIYNFFSVNHANVYRGTLKAMFINLVTPIFILISIIFLYLFKGRIISDLIIGYLSLLLTIYVLHKIGDKVLPFSETYGTTKSGNILEFIKLLLVFGVLIGLHFGTTFIPFGKYFYILILIVLNKVAWKYGFKEKKVGSYSQENVSLN</sequence>
<keyword evidence="3" id="KW-1185">Reference proteome</keyword>
<feature type="transmembrane region" description="Helical" evidence="1">
    <location>
        <begin position="60"/>
        <end position="80"/>
    </location>
</feature>
<feature type="transmembrane region" description="Helical" evidence="1">
    <location>
        <begin position="379"/>
        <end position="397"/>
    </location>
</feature>
<dbReference type="RefSeq" id="WP_203366977.1">
    <property type="nucleotide sequence ID" value="NZ_WSFT01000040.1"/>
</dbReference>
<name>A0A942UTP7_9FIRM</name>
<feature type="transmembrane region" description="Helical" evidence="1">
    <location>
        <begin position="491"/>
        <end position="510"/>
    </location>
</feature>
<feature type="transmembrane region" description="Helical" evidence="1">
    <location>
        <begin position="139"/>
        <end position="161"/>
    </location>
</feature>
<feature type="transmembrane region" description="Helical" evidence="1">
    <location>
        <begin position="516"/>
        <end position="533"/>
    </location>
</feature>
<dbReference type="Proteomes" id="UP000724672">
    <property type="component" value="Unassembled WGS sequence"/>
</dbReference>
<dbReference type="AlphaFoldDB" id="A0A942UTP7"/>
<evidence type="ECO:0000313" key="2">
    <source>
        <dbReference type="EMBL" id="MBS4539054.1"/>
    </source>
</evidence>
<keyword evidence="1" id="KW-0472">Membrane</keyword>
<keyword evidence="1" id="KW-0812">Transmembrane</keyword>
<evidence type="ECO:0000256" key="1">
    <source>
        <dbReference type="SAM" id="Phobius"/>
    </source>
</evidence>
<accession>A0A942UTP7</accession>
<feature type="transmembrane region" description="Helical" evidence="1">
    <location>
        <begin position="347"/>
        <end position="367"/>
    </location>
</feature>
<evidence type="ECO:0000313" key="3">
    <source>
        <dbReference type="Proteomes" id="UP000724672"/>
    </source>
</evidence>
<protein>
    <submittedName>
        <fullName evidence="2">Uncharacterized protein</fullName>
    </submittedName>
</protein>
<feature type="transmembrane region" description="Helical" evidence="1">
    <location>
        <begin position="204"/>
        <end position="223"/>
    </location>
</feature>
<feature type="transmembrane region" description="Helical" evidence="1">
    <location>
        <begin position="426"/>
        <end position="445"/>
    </location>
</feature>
<reference evidence="2" key="1">
    <citation type="submission" date="2019-12" db="EMBL/GenBank/DDBJ databases">
        <title>Clostridiaceae gen. nov. sp. nov., isolated from sediment in Xinjiang, China.</title>
        <authorList>
            <person name="Zhang R."/>
        </authorList>
    </citation>
    <scope>NUCLEOTIDE SEQUENCE</scope>
    <source>
        <strain evidence="2">D2Q-11</strain>
    </source>
</reference>
<keyword evidence="1" id="KW-1133">Transmembrane helix</keyword>
<organism evidence="2 3">
    <name type="scientific">Anaeromonas frigoriresistens</name>
    <dbReference type="NCBI Taxonomy" id="2683708"/>
    <lineage>
        <taxon>Bacteria</taxon>
        <taxon>Bacillati</taxon>
        <taxon>Bacillota</taxon>
        <taxon>Tissierellia</taxon>
        <taxon>Tissierellales</taxon>
        <taxon>Thermohalobacteraceae</taxon>
        <taxon>Anaeromonas</taxon>
    </lineage>
</organism>